<sequence length="193" mass="21584">MHKVHHGCSRGLRASVLTQQPAASVWRPRGPVNSHGVLCAGREHLPLNLPAAGLWRQTASCYQVSMMLSCVSFCLVHTCSVCKPQWIQHGGECYLFRARRLGWHSSMGFCSDEFSTLAVTSDPEQMVLKHILLPALVEVSYPFRAIPWDGVLQTLLSEREGGCAYLQQGRLHAQQCNQTAFIVCHRKVQFGWP</sequence>
<keyword evidence="2" id="KW-0964">Secreted</keyword>
<evidence type="ECO:0000256" key="2">
    <source>
        <dbReference type="ARBA" id="ARBA00022525"/>
    </source>
</evidence>
<evidence type="ECO:0000313" key="4">
    <source>
        <dbReference type="Proteomes" id="UP000694421"/>
    </source>
</evidence>
<dbReference type="SUPFAM" id="SSF56436">
    <property type="entry name" value="C-type lectin-like"/>
    <property type="match status" value="1"/>
</dbReference>
<accession>A0A8D0C5N0</accession>
<evidence type="ECO:0008006" key="5">
    <source>
        <dbReference type="Google" id="ProtNLM"/>
    </source>
</evidence>
<proteinExistence type="predicted"/>
<dbReference type="InterPro" id="IPR016187">
    <property type="entry name" value="CTDL_fold"/>
</dbReference>
<dbReference type="Proteomes" id="UP000694421">
    <property type="component" value="Unplaced"/>
</dbReference>
<organism evidence="3 4">
    <name type="scientific">Salvator merianae</name>
    <name type="common">Argentine black and white tegu</name>
    <name type="synonym">Tupinambis merianae</name>
    <dbReference type="NCBI Taxonomy" id="96440"/>
    <lineage>
        <taxon>Eukaryota</taxon>
        <taxon>Metazoa</taxon>
        <taxon>Chordata</taxon>
        <taxon>Craniata</taxon>
        <taxon>Vertebrata</taxon>
        <taxon>Euteleostomi</taxon>
        <taxon>Lepidosauria</taxon>
        <taxon>Squamata</taxon>
        <taxon>Bifurcata</taxon>
        <taxon>Unidentata</taxon>
        <taxon>Episquamata</taxon>
        <taxon>Laterata</taxon>
        <taxon>Teiioidea</taxon>
        <taxon>Teiidae</taxon>
        <taxon>Salvator</taxon>
    </lineage>
</organism>
<dbReference type="InterPro" id="IPR016186">
    <property type="entry name" value="C-type_lectin-like/link_sf"/>
</dbReference>
<dbReference type="Ensembl" id="ENSSMRT00000020416.1">
    <property type="protein sequence ID" value="ENSSMRP00000017435.1"/>
    <property type="gene ID" value="ENSSMRG00000013583.1"/>
</dbReference>
<evidence type="ECO:0000313" key="3">
    <source>
        <dbReference type="Ensembl" id="ENSSMRP00000017435.1"/>
    </source>
</evidence>
<name>A0A8D0C5N0_SALMN</name>
<evidence type="ECO:0000256" key="1">
    <source>
        <dbReference type="ARBA" id="ARBA00004613"/>
    </source>
</evidence>
<dbReference type="AlphaFoldDB" id="A0A8D0C5N0"/>
<protein>
    <recommendedName>
        <fullName evidence="5">C-type lectin domain-containing protein</fullName>
    </recommendedName>
</protein>
<reference evidence="3" key="1">
    <citation type="submission" date="2025-08" db="UniProtKB">
        <authorList>
            <consortium name="Ensembl"/>
        </authorList>
    </citation>
    <scope>IDENTIFICATION</scope>
</reference>
<dbReference type="GO" id="GO:0005576">
    <property type="term" value="C:extracellular region"/>
    <property type="evidence" value="ECO:0007669"/>
    <property type="project" value="UniProtKB-SubCell"/>
</dbReference>
<dbReference type="Gene3D" id="3.10.100.10">
    <property type="entry name" value="Mannose-Binding Protein A, subunit A"/>
    <property type="match status" value="1"/>
</dbReference>
<reference evidence="3" key="2">
    <citation type="submission" date="2025-09" db="UniProtKB">
        <authorList>
            <consortium name="Ensembl"/>
        </authorList>
    </citation>
    <scope>IDENTIFICATION</scope>
</reference>
<comment type="subcellular location">
    <subcellularLocation>
        <location evidence="1">Secreted</location>
    </subcellularLocation>
</comment>
<keyword evidence="4" id="KW-1185">Reference proteome</keyword>